<dbReference type="Pfam" id="PF12697">
    <property type="entry name" value="Abhydrolase_6"/>
    <property type="match status" value="1"/>
</dbReference>
<dbReference type="Gene3D" id="3.40.50.1820">
    <property type="entry name" value="alpha/beta hydrolase"/>
    <property type="match status" value="1"/>
</dbReference>
<sequence length="239" mass="25442">MSDVLDVPLVFVPALGSDARSWRPVADILGDKVTSVVVRGHGSSIEYMADRVLEQSPQEFFLVGNSMGGYVSLEIALRRTGRVRGLVLLNSSAIAADSDRRANSQRLVEKVLAGEFDEAVTMISSAVAPQRPDVAEAAATMARDLGDEVFIAQQTAVSNRRDRRSEIATLDVPTLVIVGEHDAITPLALGSEVVDSVPHAELVVLPGVGHLSTLEAPDAVASHLLSWLSRQVTSARTGL</sequence>
<feature type="domain" description="AB hydrolase-1" evidence="1">
    <location>
        <begin position="9"/>
        <end position="221"/>
    </location>
</feature>
<accession>A0ABU4CRI2</accession>
<dbReference type="EMBL" id="JAWLKA010000032">
    <property type="protein sequence ID" value="MDV6286068.1"/>
    <property type="molecule type" value="Genomic_DNA"/>
</dbReference>
<dbReference type="PANTHER" id="PTHR43194:SF2">
    <property type="entry name" value="PEROXISOMAL MEMBRANE PROTEIN LPX1"/>
    <property type="match status" value="1"/>
</dbReference>
<name>A0ABU4CRI2_RHOJO</name>
<dbReference type="RefSeq" id="WP_206031601.1">
    <property type="nucleotide sequence ID" value="NZ_JAWLKA010000032.1"/>
</dbReference>
<reference evidence="2 3" key="1">
    <citation type="submission" date="2023-10" db="EMBL/GenBank/DDBJ databases">
        <title>Development of a sustainable strategy for remediation of hydrocarbon-contaminated territories based on the waste exchange concept.</title>
        <authorList>
            <person name="Krivoruchko A."/>
        </authorList>
    </citation>
    <scope>NUCLEOTIDE SEQUENCE [LARGE SCALE GENOMIC DNA]</scope>
    <source>
        <strain evidence="2 3">IEGM 60</strain>
    </source>
</reference>
<comment type="caution">
    <text evidence="2">The sequence shown here is derived from an EMBL/GenBank/DDBJ whole genome shotgun (WGS) entry which is preliminary data.</text>
</comment>
<proteinExistence type="predicted"/>
<keyword evidence="3" id="KW-1185">Reference proteome</keyword>
<dbReference type="SUPFAM" id="SSF53474">
    <property type="entry name" value="alpha/beta-Hydrolases"/>
    <property type="match status" value="1"/>
</dbReference>
<keyword evidence="2" id="KW-0378">Hydrolase</keyword>
<organism evidence="2 3">
    <name type="scientific">Rhodococcus jostii</name>
    <dbReference type="NCBI Taxonomy" id="132919"/>
    <lineage>
        <taxon>Bacteria</taxon>
        <taxon>Bacillati</taxon>
        <taxon>Actinomycetota</taxon>
        <taxon>Actinomycetes</taxon>
        <taxon>Mycobacteriales</taxon>
        <taxon>Nocardiaceae</taxon>
        <taxon>Rhodococcus</taxon>
    </lineage>
</organism>
<dbReference type="InterPro" id="IPR029058">
    <property type="entry name" value="AB_hydrolase_fold"/>
</dbReference>
<dbReference type="InterPro" id="IPR000073">
    <property type="entry name" value="AB_hydrolase_1"/>
</dbReference>
<dbReference type="Proteomes" id="UP001185737">
    <property type="component" value="Unassembled WGS sequence"/>
</dbReference>
<evidence type="ECO:0000313" key="2">
    <source>
        <dbReference type="EMBL" id="MDV6286068.1"/>
    </source>
</evidence>
<dbReference type="InterPro" id="IPR050228">
    <property type="entry name" value="Carboxylesterase_BioH"/>
</dbReference>
<dbReference type="PANTHER" id="PTHR43194">
    <property type="entry name" value="HYDROLASE ALPHA/BETA FOLD FAMILY"/>
    <property type="match status" value="1"/>
</dbReference>
<protein>
    <submittedName>
        <fullName evidence="2">Alpha/beta hydrolase</fullName>
    </submittedName>
</protein>
<gene>
    <name evidence="2" type="ORF">R3Q59_36920</name>
</gene>
<evidence type="ECO:0000259" key="1">
    <source>
        <dbReference type="Pfam" id="PF12697"/>
    </source>
</evidence>
<dbReference type="PRINTS" id="PR00111">
    <property type="entry name" value="ABHYDROLASE"/>
</dbReference>
<evidence type="ECO:0000313" key="3">
    <source>
        <dbReference type="Proteomes" id="UP001185737"/>
    </source>
</evidence>
<dbReference type="GO" id="GO:0016787">
    <property type="term" value="F:hydrolase activity"/>
    <property type="evidence" value="ECO:0007669"/>
    <property type="project" value="UniProtKB-KW"/>
</dbReference>